<comment type="caution">
    <text evidence="9">The sequence shown here is derived from an EMBL/GenBank/DDBJ whole genome shotgun (WGS) entry which is preliminary data.</text>
</comment>
<dbReference type="PANTHER" id="PTHR34220">
    <property type="entry name" value="SENSOR HISTIDINE KINASE YPDA"/>
    <property type="match status" value="1"/>
</dbReference>
<dbReference type="Pfam" id="PF02518">
    <property type="entry name" value="HATPase_c"/>
    <property type="match status" value="1"/>
</dbReference>
<evidence type="ECO:0000256" key="4">
    <source>
        <dbReference type="ARBA" id="ARBA00022679"/>
    </source>
</evidence>
<dbReference type="Pfam" id="PF06580">
    <property type="entry name" value="His_kinase"/>
    <property type="match status" value="1"/>
</dbReference>
<name>A0ABX0J3A1_9BACL</name>
<keyword evidence="5 9" id="KW-0418">Kinase</keyword>
<evidence type="ECO:0000313" key="9">
    <source>
        <dbReference type="EMBL" id="NHN30306.1"/>
    </source>
</evidence>
<dbReference type="Pfam" id="PF00672">
    <property type="entry name" value="HAMP"/>
    <property type="match status" value="1"/>
</dbReference>
<dbReference type="PROSITE" id="PS50885">
    <property type="entry name" value="HAMP"/>
    <property type="match status" value="1"/>
</dbReference>
<evidence type="ECO:0000256" key="5">
    <source>
        <dbReference type="ARBA" id="ARBA00022777"/>
    </source>
</evidence>
<organism evidence="9 10">
    <name type="scientific">Paenibacillus agricola</name>
    <dbReference type="NCBI Taxonomy" id="2716264"/>
    <lineage>
        <taxon>Bacteria</taxon>
        <taxon>Bacillati</taxon>
        <taxon>Bacillota</taxon>
        <taxon>Bacilli</taxon>
        <taxon>Bacillales</taxon>
        <taxon>Paenibacillaceae</taxon>
        <taxon>Paenibacillus</taxon>
    </lineage>
</organism>
<reference evidence="9" key="1">
    <citation type="submission" date="2020-03" db="EMBL/GenBank/DDBJ databases">
        <title>Draft sequencing of Paenibacilllus sp. S3N08.</title>
        <authorList>
            <person name="Kim D.-U."/>
        </authorList>
    </citation>
    <scope>NUCLEOTIDE SEQUENCE</scope>
    <source>
        <strain evidence="9">S3N08</strain>
    </source>
</reference>
<evidence type="ECO:0000256" key="3">
    <source>
        <dbReference type="ARBA" id="ARBA00022553"/>
    </source>
</evidence>
<dbReference type="SUPFAM" id="SSF55874">
    <property type="entry name" value="ATPase domain of HSP90 chaperone/DNA topoisomerase II/histidine kinase"/>
    <property type="match status" value="1"/>
</dbReference>
<feature type="transmembrane region" description="Helical" evidence="7">
    <location>
        <begin position="309"/>
        <end position="336"/>
    </location>
</feature>
<dbReference type="InterPro" id="IPR010559">
    <property type="entry name" value="Sig_transdc_His_kin_internal"/>
</dbReference>
<comment type="subcellular location">
    <subcellularLocation>
        <location evidence="1">Cell membrane</location>
        <topology evidence="1">Multi-pass membrane protein</topology>
    </subcellularLocation>
</comment>
<sequence length="596" mass="67698">MATMGWSLQNMRLKSKLIVSFVLLIVISTSIIGWVFFLILKEAIVNEVGQSVQEVLKQTMQNIDYKLKDIDELYVNIVSNKDLQFIMETDASTDTTARANFEKTFYEIVYPKIFGGRSEQIQSVSIFGQYGLNLFVNTDATAANRIKSEIEQTLIYQQSYSAKGKPLWLFSNKDIFSNRDSGPKVIYNARKTLGLLDLKEWGLMLISVRESFIFDSFKNVLTDMLAITYLVDEKGFIISHVSKERVSTKADPHVWGVINGSSNGSSLILLQGTMYSVHYFTSQYTGWKLVTLIPQAAVYKHIELAKGTIIMIVLITVALSILFSVLISSSITLPLMKLIRHIKKVRDGDIHTKVHLGTQEEFGEISESFNEMTEEIGALISKVRDDEKKIREAELRALQAQINPHILYNTMDSIYWMTITKEYDEIAEMTTAFAQFFRLILNKGDEMTTIAKELETIEHYLHIQKLQFKDKFEYDIKAEPDVLEESCIKLILQPLVENALLHGIKPLKNKRGMISIIAKREGQLILLEVIDNGIGMDLEQIEALLEQPSQNGGYGIYNINERIHLAYGEGYGLHFESRRDGGSHIQIILPGGYVDV</sequence>
<keyword evidence="7" id="KW-1133">Transmembrane helix</keyword>
<evidence type="ECO:0000256" key="6">
    <source>
        <dbReference type="ARBA" id="ARBA00023136"/>
    </source>
</evidence>
<accession>A0ABX0J3A1</accession>
<evidence type="ECO:0000256" key="1">
    <source>
        <dbReference type="ARBA" id="ARBA00004651"/>
    </source>
</evidence>
<keyword evidence="3" id="KW-0597">Phosphoprotein</keyword>
<keyword evidence="10" id="KW-1185">Reference proteome</keyword>
<evidence type="ECO:0000256" key="2">
    <source>
        <dbReference type="ARBA" id="ARBA00022475"/>
    </source>
</evidence>
<evidence type="ECO:0000256" key="7">
    <source>
        <dbReference type="SAM" id="Phobius"/>
    </source>
</evidence>
<feature type="domain" description="HAMP" evidence="8">
    <location>
        <begin position="329"/>
        <end position="381"/>
    </location>
</feature>
<dbReference type="CDD" id="cd06225">
    <property type="entry name" value="HAMP"/>
    <property type="match status" value="1"/>
</dbReference>
<feature type="transmembrane region" description="Helical" evidence="7">
    <location>
        <begin position="21"/>
        <end position="40"/>
    </location>
</feature>
<keyword evidence="6 7" id="KW-0472">Membrane</keyword>
<dbReference type="SMART" id="SM00387">
    <property type="entry name" value="HATPase_c"/>
    <property type="match status" value="1"/>
</dbReference>
<proteinExistence type="predicted"/>
<dbReference type="InterPro" id="IPR003594">
    <property type="entry name" value="HATPase_dom"/>
</dbReference>
<dbReference type="PANTHER" id="PTHR34220:SF7">
    <property type="entry name" value="SENSOR HISTIDINE KINASE YPDA"/>
    <property type="match status" value="1"/>
</dbReference>
<dbReference type="Gene3D" id="6.10.340.10">
    <property type="match status" value="1"/>
</dbReference>
<dbReference type="InterPro" id="IPR003660">
    <property type="entry name" value="HAMP_dom"/>
</dbReference>
<dbReference type="SUPFAM" id="SSF158472">
    <property type="entry name" value="HAMP domain-like"/>
    <property type="match status" value="1"/>
</dbReference>
<dbReference type="GO" id="GO:0016301">
    <property type="term" value="F:kinase activity"/>
    <property type="evidence" value="ECO:0007669"/>
    <property type="project" value="UniProtKB-KW"/>
</dbReference>
<dbReference type="InterPro" id="IPR050640">
    <property type="entry name" value="Bact_2-comp_sensor_kinase"/>
</dbReference>
<dbReference type="EMBL" id="JAAOIW010000003">
    <property type="protein sequence ID" value="NHN30306.1"/>
    <property type="molecule type" value="Genomic_DNA"/>
</dbReference>
<keyword evidence="4" id="KW-0808">Transferase</keyword>
<keyword evidence="2" id="KW-1003">Cell membrane</keyword>
<gene>
    <name evidence="9" type="ORF">G9U52_10715</name>
</gene>
<dbReference type="Proteomes" id="UP001165962">
    <property type="component" value="Unassembled WGS sequence"/>
</dbReference>
<dbReference type="Gene3D" id="3.30.565.10">
    <property type="entry name" value="Histidine kinase-like ATPase, C-terminal domain"/>
    <property type="match status" value="1"/>
</dbReference>
<evidence type="ECO:0000259" key="8">
    <source>
        <dbReference type="PROSITE" id="PS50885"/>
    </source>
</evidence>
<evidence type="ECO:0000313" key="10">
    <source>
        <dbReference type="Proteomes" id="UP001165962"/>
    </source>
</evidence>
<keyword evidence="7" id="KW-0812">Transmembrane</keyword>
<protein>
    <submittedName>
        <fullName evidence="9">Sensor histidine kinase</fullName>
    </submittedName>
</protein>
<dbReference type="SMART" id="SM00304">
    <property type="entry name" value="HAMP"/>
    <property type="match status" value="1"/>
</dbReference>
<dbReference type="InterPro" id="IPR036890">
    <property type="entry name" value="HATPase_C_sf"/>
</dbReference>